<keyword evidence="2" id="KW-0813">Transport</keyword>
<evidence type="ECO:0000256" key="4">
    <source>
        <dbReference type="ARBA" id="ARBA00022741"/>
    </source>
</evidence>
<dbReference type="Pfam" id="PF00005">
    <property type="entry name" value="ABC_tran"/>
    <property type="match status" value="1"/>
</dbReference>
<dbReference type="PANTHER" id="PTHR48041">
    <property type="entry name" value="ABC TRANSPORTER G FAMILY MEMBER 28"/>
    <property type="match status" value="1"/>
</dbReference>
<dbReference type="Proteomes" id="UP000291116">
    <property type="component" value="Unassembled WGS sequence"/>
</dbReference>
<dbReference type="GO" id="GO:0140359">
    <property type="term" value="F:ABC-type transporter activity"/>
    <property type="evidence" value="ECO:0007669"/>
    <property type="project" value="InterPro"/>
</dbReference>
<dbReference type="SMART" id="SM00382">
    <property type="entry name" value="AAA"/>
    <property type="match status" value="1"/>
</dbReference>
<comment type="subcellular location">
    <subcellularLocation>
        <location evidence="1">Membrane</location>
        <topology evidence="1">Multi-pass membrane protein</topology>
    </subcellularLocation>
</comment>
<keyword evidence="4" id="KW-0547">Nucleotide-binding</keyword>
<dbReference type="Pfam" id="PF19055">
    <property type="entry name" value="ABC2_membrane_7"/>
    <property type="match status" value="1"/>
</dbReference>
<dbReference type="PANTHER" id="PTHR48041:SF91">
    <property type="entry name" value="ABC TRANSPORTER G FAMILY MEMBER 28"/>
    <property type="match status" value="1"/>
</dbReference>
<feature type="transmembrane region" description="Helical" evidence="10">
    <location>
        <begin position="1217"/>
        <end position="1236"/>
    </location>
</feature>
<dbReference type="FunFam" id="3.40.50.300:FF:000367">
    <property type="entry name" value="ABC transporter G family member 24"/>
    <property type="match status" value="1"/>
</dbReference>
<dbReference type="InterPro" id="IPR003439">
    <property type="entry name" value="ABC_transporter-like_ATP-bd"/>
</dbReference>
<feature type="transmembrane region" description="Helical" evidence="10">
    <location>
        <begin position="1168"/>
        <end position="1196"/>
    </location>
</feature>
<evidence type="ECO:0000256" key="1">
    <source>
        <dbReference type="ARBA" id="ARBA00004141"/>
    </source>
</evidence>
<feature type="domain" description="ABC transporter" evidence="12">
    <location>
        <begin position="518"/>
        <end position="762"/>
    </location>
</feature>
<feature type="domain" description="EF-hand" evidence="11">
    <location>
        <begin position="269"/>
        <end position="304"/>
    </location>
</feature>
<dbReference type="PROSITE" id="PS00018">
    <property type="entry name" value="EF_HAND_1"/>
    <property type="match status" value="1"/>
</dbReference>
<evidence type="ECO:0000313" key="13">
    <source>
        <dbReference type="EMBL" id="VEU38252.1"/>
    </source>
</evidence>
<dbReference type="EMBL" id="CAACVS010000160">
    <property type="protein sequence ID" value="VEU38252.1"/>
    <property type="molecule type" value="Genomic_DNA"/>
</dbReference>
<sequence length="1259" mass="140459">MNVSSTISVQSLVGVFSDPRCRNIVCSFHDSCCSSEWEDTCDEIAENLCKPDVEEIPSIGGDCPFGMTCSYEQMANCTELVTHYNDTMYLGNVLGGIYCGGGEADFYGIQNCPRGSYCPDPETKLPCPAGYFCPYKTLDPTLPCARCKEGALELERDLYGWIGLLIILVLAVAYIAWGLLNRYNKRVADHVSDLEQRALNRIENLKSDMTGNDSEQSRELEQLRPKLELIKIRLANMERTDESARDVKVLGSSKKIIDGSKAVELDGERIRFDAIRLFDVLDIDGSGDLSFDELNAILGLSEVELKEFIRRMNEMAADSSSDKNTVTRPVFAKYFLQVLTDTNHIAISYEEAEAIFDSFVDGNKSTNEINMNKFYSSSMSEFLSDSQILQLIKAFKALKTDVDILVQDPHHDDLQTGSEQLSRTINRRGSLSALRASRRPSTMALEAIITAEEATDQKITSSLRGATPTTKTSGGKSTMMIGRKLFIEKYPQLLMDIMLKEEDGDDHTELIDICGVDLCFKDLSLSIKVGKQTVDVVNNVTGRIRGKTMTALMGGSGAGKTSLLNALCGRAHYGETTGTVYLNGHETDIESHVDCIGFVPQDDIVYAELTVRENFIFAGKFRLPKGTSDKEVQELVDETIANLGLARVANSPVGDVKRRGVSGGEKKRVNIGLELMGMPSILFLDEPTSGLDASSALLVMKSLNHLVERDGVTVVSVIHQPRKFIYDLFDSLILLGVGGEIMYHGPTEGAEPYFDRLNYKLPKGESVSDWLIDISSGRLEPENNISLTKGESKKKGKDSKVGGKEHILPQPGVINDDNCVGKKGVTTGKVVRALEDAKLRRTWLCEEWLKYFDNMGDKEKTLYEPPEKYDLPIDIEKPSFSFQFVNQVKRALLVAWRDRLTRIITATIIVGSVIFITALDGVTSVSIDLNPDLPFDVLVRPQERDQENIFNALFAYVHRQQIQYPMKVGIVLCIIVGLTATTNLTSKRMEFFRESGSGYDINAYFFAINIISTIEFSIQVLIAALFATWIRNPIASYISYYIHFLLLTWVTVSWSMFFPMVCSPDTVPLVAGFFFTFCGLVFSGAFSPFGYEAIYEEGGFKEVLVGWVSPTRFFFEALTVGEYRCLPEQSGFTIASSSSNRNSTNTMMRKMGYAGRDLQAVRWSCDGWYWSVAPAILIGITVRYLAFGAMHACFRAQQAKKPLIHKLQKKRTCFPEIFYVAGFILLVSFTTVVFIVDQPFDENVPRTELQLLNDFGFFD</sequence>
<evidence type="ECO:0000256" key="8">
    <source>
        <dbReference type="ARBA" id="ARBA00023136"/>
    </source>
</evidence>
<dbReference type="Gene3D" id="3.40.50.300">
    <property type="entry name" value="P-loop containing nucleotide triphosphate hydrolases"/>
    <property type="match status" value="1"/>
</dbReference>
<dbReference type="PROSITE" id="PS50893">
    <property type="entry name" value="ABC_TRANSPORTER_2"/>
    <property type="match status" value="1"/>
</dbReference>
<keyword evidence="7 10" id="KW-1133">Transmembrane helix</keyword>
<keyword evidence="8 10" id="KW-0472">Membrane</keyword>
<gene>
    <name evidence="13" type="ORF">PSNMU_V1.4_AUG-EV-PASAV3_0050050</name>
</gene>
<accession>A0A448Z870</accession>
<feature type="transmembrane region" description="Helical" evidence="10">
    <location>
        <begin position="1038"/>
        <end position="1057"/>
    </location>
</feature>
<dbReference type="InterPro" id="IPR011992">
    <property type="entry name" value="EF-hand-dom_pair"/>
</dbReference>
<feature type="compositionally biased region" description="Basic and acidic residues" evidence="9">
    <location>
        <begin position="790"/>
        <end position="807"/>
    </location>
</feature>
<dbReference type="OrthoDB" id="194417at2759"/>
<evidence type="ECO:0000256" key="7">
    <source>
        <dbReference type="ARBA" id="ARBA00022989"/>
    </source>
</evidence>
<keyword evidence="5" id="KW-0106">Calcium</keyword>
<feature type="transmembrane region" description="Helical" evidence="10">
    <location>
        <begin position="1069"/>
        <end position="1091"/>
    </location>
</feature>
<evidence type="ECO:0000256" key="9">
    <source>
        <dbReference type="SAM" id="MobiDB-lite"/>
    </source>
</evidence>
<proteinExistence type="predicted"/>
<evidence type="ECO:0000313" key="14">
    <source>
        <dbReference type="Proteomes" id="UP000291116"/>
    </source>
</evidence>
<organism evidence="13 14">
    <name type="scientific">Pseudo-nitzschia multistriata</name>
    <dbReference type="NCBI Taxonomy" id="183589"/>
    <lineage>
        <taxon>Eukaryota</taxon>
        <taxon>Sar</taxon>
        <taxon>Stramenopiles</taxon>
        <taxon>Ochrophyta</taxon>
        <taxon>Bacillariophyta</taxon>
        <taxon>Bacillariophyceae</taxon>
        <taxon>Bacillariophycidae</taxon>
        <taxon>Bacillariales</taxon>
        <taxon>Bacillariaceae</taxon>
        <taxon>Pseudo-nitzschia</taxon>
    </lineage>
</organism>
<feature type="transmembrane region" description="Helical" evidence="10">
    <location>
        <begin position="964"/>
        <end position="984"/>
    </location>
</feature>
<dbReference type="InterPro" id="IPR003593">
    <property type="entry name" value="AAA+_ATPase"/>
</dbReference>
<dbReference type="PROSITE" id="PS50222">
    <property type="entry name" value="EF_HAND_2"/>
    <property type="match status" value="1"/>
</dbReference>
<feature type="transmembrane region" description="Helical" evidence="10">
    <location>
        <begin position="1004"/>
        <end position="1026"/>
    </location>
</feature>
<feature type="region of interest" description="Disordered" evidence="9">
    <location>
        <begin position="783"/>
        <end position="807"/>
    </location>
</feature>
<dbReference type="CDD" id="cd03213">
    <property type="entry name" value="ABCG_EPDR"/>
    <property type="match status" value="1"/>
</dbReference>
<reference evidence="13 14" key="1">
    <citation type="submission" date="2019-01" db="EMBL/GenBank/DDBJ databases">
        <authorList>
            <person name="Ferrante I. M."/>
        </authorList>
    </citation>
    <scope>NUCLEOTIDE SEQUENCE [LARGE SCALE GENOMIC DNA]</scope>
    <source>
        <strain evidence="13 14">B856</strain>
    </source>
</reference>
<keyword evidence="3 10" id="KW-0812">Transmembrane</keyword>
<dbReference type="GO" id="GO:0005509">
    <property type="term" value="F:calcium ion binding"/>
    <property type="evidence" value="ECO:0007669"/>
    <property type="project" value="InterPro"/>
</dbReference>
<dbReference type="SUPFAM" id="SSF47473">
    <property type="entry name" value="EF-hand"/>
    <property type="match status" value="1"/>
</dbReference>
<dbReference type="InterPro" id="IPR043926">
    <property type="entry name" value="ABCG_dom"/>
</dbReference>
<dbReference type="GO" id="GO:0016020">
    <property type="term" value="C:membrane"/>
    <property type="evidence" value="ECO:0007669"/>
    <property type="project" value="UniProtKB-SubCell"/>
</dbReference>
<evidence type="ECO:0000256" key="3">
    <source>
        <dbReference type="ARBA" id="ARBA00022692"/>
    </source>
</evidence>
<evidence type="ECO:0000256" key="5">
    <source>
        <dbReference type="ARBA" id="ARBA00022837"/>
    </source>
</evidence>
<dbReference type="GO" id="GO:0016887">
    <property type="term" value="F:ATP hydrolysis activity"/>
    <property type="evidence" value="ECO:0007669"/>
    <property type="project" value="InterPro"/>
</dbReference>
<feature type="transmembrane region" description="Helical" evidence="10">
    <location>
        <begin position="158"/>
        <end position="180"/>
    </location>
</feature>
<evidence type="ECO:0000256" key="6">
    <source>
        <dbReference type="ARBA" id="ARBA00022840"/>
    </source>
</evidence>
<dbReference type="PROSITE" id="PS00211">
    <property type="entry name" value="ABC_TRANSPORTER_1"/>
    <property type="match status" value="1"/>
</dbReference>
<keyword evidence="6" id="KW-0067">ATP-binding</keyword>
<dbReference type="AlphaFoldDB" id="A0A448Z870"/>
<name>A0A448Z870_9STRA</name>
<dbReference type="InterPro" id="IPR017871">
    <property type="entry name" value="ABC_transporter-like_CS"/>
</dbReference>
<dbReference type="SUPFAM" id="SSF52540">
    <property type="entry name" value="P-loop containing nucleoside triphosphate hydrolases"/>
    <property type="match status" value="1"/>
</dbReference>
<evidence type="ECO:0000256" key="2">
    <source>
        <dbReference type="ARBA" id="ARBA00022448"/>
    </source>
</evidence>
<evidence type="ECO:0000256" key="10">
    <source>
        <dbReference type="SAM" id="Phobius"/>
    </source>
</evidence>
<dbReference type="GO" id="GO:0005524">
    <property type="term" value="F:ATP binding"/>
    <property type="evidence" value="ECO:0007669"/>
    <property type="project" value="UniProtKB-KW"/>
</dbReference>
<keyword evidence="14" id="KW-1185">Reference proteome</keyword>
<protein>
    <submittedName>
        <fullName evidence="13">Uncharacterized protein</fullName>
    </submittedName>
</protein>
<evidence type="ECO:0000259" key="11">
    <source>
        <dbReference type="PROSITE" id="PS50222"/>
    </source>
</evidence>
<dbReference type="InterPro" id="IPR002048">
    <property type="entry name" value="EF_hand_dom"/>
</dbReference>
<dbReference type="InterPro" id="IPR050352">
    <property type="entry name" value="ABCG_transporters"/>
</dbReference>
<dbReference type="InterPro" id="IPR027417">
    <property type="entry name" value="P-loop_NTPase"/>
</dbReference>
<evidence type="ECO:0000259" key="12">
    <source>
        <dbReference type="PROSITE" id="PS50893"/>
    </source>
</evidence>
<dbReference type="InterPro" id="IPR018247">
    <property type="entry name" value="EF_Hand_1_Ca_BS"/>
</dbReference>
<feature type="transmembrane region" description="Helical" evidence="10">
    <location>
        <begin position="900"/>
        <end position="919"/>
    </location>
</feature>